<comment type="similarity">
    <text evidence="7 10">Belongs to the QueC family.</text>
</comment>
<evidence type="ECO:0000256" key="7">
    <source>
        <dbReference type="ARBA" id="ARBA00037993"/>
    </source>
</evidence>
<sequence>MKPNKAIVVFSGGQDSTTCLFWARQRFDDIEVVTFDYGQRHKLEVEVAAKIAADLGVKQHVLDMSLLGQLAPNALTRSDIAIEQAEGELPTTFVDGRNLLFLSFAAIVAKQIGARHVVAGVCQTDFSGYPDCRDVFVKSLNVTLNLAMDYEFVLDTPLMWLNKAQTWQLADDLGAYEYVRERTLTCYEGVVANGCGECPACVLRARGLREYEQAKREGRRV</sequence>
<comment type="function">
    <text evidence="10">Catalyzes the ATP-dependent conversion of 7-carboxy-7-deazaguanine (CDG) to 7-cyano-7-deazaguanine (preQ(0)).</text>
</comment>
<feature type="binding site" evidence="10">
    <location>
        <position position="186"/>
    </location>
    <ligand>
        <name>Zn(2+)</name>
        <dbReference type="ChEBI" id="CHEBI:29105"/>
    </ligand>
</feature>
<evidence type="ECO:0000256" key="8">
    <source>
        <dbReference type="ARBA" id="ARBA00039149"/>
    </source>
</evidence>
<dbReference type="Pfam" id="PF06508">
    <property type="entry name" value="QueC"/>
    <property type="match status" value="1"/>
</dbReference>
<dbReference type="SUPFAM" id="SSF52402">
    <property type="entry name" value="Adenine nucleotide alpha hydrolases-like"/>
    <property type="match status" value="1"/>
</dbReference>
<keyword evidence="6 10" id="KW-0067">ATP-binding</keyword>
<gene>
    <name evidence="10 11" type="primary">queC</name>
    <name evidence="11" type="ORF">ACFPPD_23720</name>
</gene>
<protein>
    <recommendedName>
        <fullName evidence="8 10">7-cyano-7-deazaguanine synthase</fullName>
        <ecNumber evidence="8 10">6.3.4.20</ecNumber>
    </recommendedName>
    <alternativeName>
        <fullName evidence="10">7-cyano-7-carbaguanine synthase</fullName>
    </alternativeName>
    <alternativeName>
        <fullName evidence="10">PreQ(0) synthase</fullName>
    </alternativeName>
    <alternativeName>
        <fullName evidence="10">Queuosine biosynthesis protein QueC</fullName>
    </alternativeName>
</protein>
<evidence type="ECO:0000313" key="11">
    <source>
        <dbReference type="EMBL" id="MFC5471690.1"/>
    </source>
</evidence>
<feature type="binding site" evidence="10">
    <location>
        <position position="195"/>
    </location>
    <ligand>
        <name>Zn(2+)</name>
        <dbReference type="ChEBI" id="CHEBI:29105"/>
    </ligand>
</feature>
<comment type="cofactor">
    <cofactor evidence="10">
        <name>Zn(2+)</name>
        <dbReference type="ChEBI" id="CHEBI:29105"/>
    </cofactor>
    <text evidence="10">Binds 1 zinc ion per subunit.</text>
</comment>
<organism evidence="11 12">
    <name type="scientific">Cohnella suwonensis</name>
    <dbReference type="NCBI Taxonomy" id="696072"/>
    <lineage>
        <taxon>Bacteria</taxon>
        <taxon>Bacillati</taxon>
        <taxon>Bacillota</taxon>
        <taxon>Bacilli</taxon>
        <taxon>Bacillales</taxon>
        <taxon>Paenibacillaceae</taxon>
        <taxon>Cohnella</taxon>
    </lineage>
</organism>
<dbReference type="InterPro" id="IPR014729">
    <property type="entry name" value="Rossmann-like_a/b/a_fold"/>
</dbReference>
<dbReference type="GO" id="GO:0016874">
    <property type="term" value="F:ligase activity"/>
    <property type="evidence" value="ECO:0007669"/>
    <property type="project" value="UniProtKB-KW"/>
</dbReference>
<dbReference type="EMBL" id="JBHSMH010000111">
    <property type="protein sequence ID" value="MFC5471690.1"/>
    <property type="molecule type" value="Genomic_DNA"/>
</dbReference>
<keyword evidence="10" id="KW-0671">Queuosine biosynthesis</keyword>
<dbReference type="InterPro" id="IPR018317">
    <property type="entry name" value="QueC"/>
</dbReference>
<evidence type="ECO:0000256" key="1">
    <source>
        <dbReference type="ARBA" id="ARBA00005061"/>
    </source>
</evidence>
<comment type="catalytic activity">
    <reaction evidence="9 10">
        <text>7-carboxy-7-carbaguanine + NH4(+) + 2 ATP = 7-cyano-7-carbaguanine + 2 AMP + 2 diphosphate + 2 H(+)</text>
        <dbReference type="Rhea" id="RHEA:27982"/>
        <dbReference type="ChEBI" id="CHEBI:15378"/>
        <dbReference type="ChEBI" id="CHEBI:28938"/>
        <dbReference type="ChEBI" id="CHEBI:30616"/>
        <dbReference type="ChEBI" id="CHEBI:33019"/>
        <dbReference type="ChEBI" id="CHEBI:45075"/>
        <dbReference type="ChEBI" id="CHEBI:61036"/>
        <dbReference type="ChEBI" id="CHEBI:456215"/>
        <dbReference type="EC" id="6.3.4.20"/>
    </reaction>
</comment>
<evidence type="ECO:0000256" key="3">
    <source>
        <dbReference type="ARBA" id="ARBA00022723"/>
    </source>
</evidence>
<keyword evidence="4 10" id="KW-0547">Nucleotide-binding</keyword>
<keyword evidence="5 10" id="KW-0862">Zinc</keyword>
<dbReference type="CDD" id="cd01995">
    <property type="entry name" value="QueC-like"/>
    <property type="match status" value="1"/>
</dbReference>
<reference evidence="12" key="1">
    <citation type="journal article" date="2019" name="Int. J. Syst. Evol. Microbiol.">
        <title>The Global Catalogue of Microorganisms (GCM) 10K type strain sequencing project: providing services to taxonomists for standard genome sequencing and annotation.</title>
        <authorList>
            <consortium name="The Broad Institute Genomics Platform"/>
            <consortium name="The Broad Institute Genome Sequencing Center for Infectious Disease"/>
            <person name="Wu L."/>
            <person name="Ma J."/>
        </authorList>
    </citation>
    <scope>NUCLEOTIDE SEQUENCE [LARGE SCALE GENOMIC DNA]</scope>
    <source>
        <strain evidence="12">CCUG 57113</strain>
    </source>
</reference>
<comment type="pathway">
    <text evidence="1 10">Purine metabolism; 7-cyano-7-deazaguanine biosynthesis.</text>
</comment>
<evidence type="ECO:0000256" key="4">
    <source>
        <dbReference type="ARBA" id="ARBA00022741"/>
    </source>
</evidence>
<dbReference type="PANTHER" id="PTHR42914:SF1">
    <property type="entry name" value="7-CYANO-7-DEAZAGUANINE SYNTHASE"/>
    <property type="match status" value="1"/>
</dbReference>
<feature type="binding site" evidence="10">
    <location>
        <begin position="10"/>
        <end position="20"/>
    </location>
    <ligand>
        <name>ATP</name>
        <dbReference type="ChEBI" id="CHEBI:30616"/>
    </ligand>
</feature>
<comment type="subunit">
    <text evidence="10">Homodimer.</text>
</comment>
<dbReference type="Gene3D" id="3.40.50.620">
    <property type="entry name" value="HUPs"/>
    <property type="match status" value="1"/>
</dbReference>
<proteinExistence type="inferred from homology"/>
<dbReference type="RefSeq" id="WP_209743905.1">
    <property type="nucleotide sequence ID" value="NZ_JBHSMH010000111.1"/>
</dbReference>
<evidence type="ECO:0000256" key="10">
    <source>
        <dbReference type="HAMAP-Rule" id="MF_01633"/>
    </source>
</evidence>
<feature type="binding site" evidence="10">
    <location>
        <position position="198"/>
    </location>
    <ligand>
        <name>Zn(2+)</name>
        <dbReference type="ChEBI" id="CHEBI:29105"/>
    </ligand>
</feature>
<dbReference type="Proteomes" id="UP001596105">
    <property type="component" value="Unassembled WGS sequence"/>
</dbReference>
<dbReference type="PIRSF" id="PIRSF006293">
    <property type="entry name" value="ExsB"/>
    <property type="match status" value="1"/>
</dbReference>
<keyword evidence="2 10" id="KW-0436">Ligase</keyword>
<evidence type="ECO:0000256" key="9">
    <source>
        <dbReference type="ARBA" id="ARBA00047890"/>
    </source>
</evidence>
<evidence type="ECO:0000256" key="5">
    <source>
        <dbReference type="ARBA" id="ARBA00022833"/>
    </source>
</evidence>
<dbReference type="PANTHER" id="PTHR42914">
    <property type="entry name" value="7-CYANO-7-DEAZAGUANINE SYNTHASE"/>
    <property type="match status" value="1"/>
</dbReference>
<dbReference type="NCBIfam" id="TIGR00364">
    <property type="entry name" value="7-cyano-7-deazaguanine synthase QueC"/>
    <property type="match status" value="1"/>
</dbReference>
<evidence type="ECO:0000256" key="6">
    <source>
        <dbReference type="ARBA" id="ARBA00022840"/>
    </source>
</evidence>
<feature type="binding site" evidence="10">
    <location>
        <position position="201"/>
    </location>
    <ligand>
        <name>Zn(2+)</name>
        <dbReference type="ChEBI" id="CHEBI:29105"/>
    </ligand>
</feature>
<evidence type="ECO:0000313" key="12">
    <source>
        <dbReference type="Proteomes" id="UP001596105"/>
    </source>
</evidence>
<dbReference type="HAMAP" id="MF_01633">
    <property type="entry name" value="QueC"/>
    <property type="match status" value="1"/>
</dbReference>
<evidence type="ECO:0000256" key="2">
    <source>
        <dbReference type="ARBA" id="ARBA00022598"/>
    </source>
</evidence>
<dbReference type="EC" id="6.3.4.20" evidence="8 10"/>
<comment type="caution">
    <text evidence="11">The sequence shown here is derived from an EMBL/GenBank/DDBJ whole genome shotgun (WGS) entry which is preliminary data.</text>
</comment>
<keyword evidence="3 10" id="KW-0479">Metal-binding</keyword>
<accession>A0ABW0M0R4</accession>
<name>A0ABW0M0R4_9BACL</name>
<keyword evidence="12" id="KW-1185">Reference proteome</keyword>